<dbReference type="PANTHER" id="PTHR47481">
    <property type="match status" value="1"/>
</dbReference>
<dbReference type="OrthoDB" id="1432179at2759"/>
<accession>A0A2Z6P3G9</accession>
<sequence length="168" mass="18455">MVGQIHSLLVAGDLDGCVTGATRCPPATITTAVGVSANPAFKFWIRQDKYLYLALLGSCDAEVHAVMSTAPTSRDAWLLLERTFATRSHSRIMSLKERLTSVTKGSDTVAKYLQNIRSIYEELSLIGHAVDDIDLVIHALNGLVVQSLLMNSLSNLWIMRCISRGMNY</sequence>
<reference evidence="2" key="1">
    <citation type="journal article" date="2017" name="Front. Plant Sci.">
        <title>Climate Clever Clovers: New Paradigm to Reduce the Environmental Footprint of Ruminants by Breeding Low Methanogenic Forages Utilizing Haplotype Variation.</title>
        <authorList>
            <person name="Kaur P."/>
            <person name="Appels R."/>
            <person name="Bayer P.E."/>
            <person name="Keeble-Gagnere G."/>
            <person name="Wang J."/>
            <person name="Hirakawa H."/>
            <person name="Shirasawa K."/>
            <person name="Vercoe P."/>
            <person name="Stefanova K."/>
            <person name="Durmic Z."/>
            <person name="Nichols P."/>
            <person name="Revell C."/>
            <person name="Isobe S.N."/>
            <person name="Edwards D."/>
            <person name="Erskine W."/>
        </authorList>
    </citation>
    <scope>NUCLEOTIDE SEQUENCE [LARGE SCALE GENOMIC DNA]</scope>
    <source>
        <strain evidence="2">cv. Daliak</strain>
    </source>
</reference>
<dbReference type="Pfam" id="PF14223">
    <property type="entry name" value="Retrotran_gag_2"/>
    <property type="match status" value="1"/>
</dbReference>
<name>A0A2Z6P3G9_TRISU</name>
<evidence type="ECO:0000313" key="2">
    <source>
        <dbReference type="Proteomes" id="UP000242715"/>
    </source>
</evidence>
<protein>
    <recommendedName>
        <fullName evidence="3">Retrotransposon gag domain-containing protein</fullName>
    </recommendedName>
</protein>
<dbReference type="EMBL" id="DF973950">
    <property type="protein sequence ID" value="GAU43002.1"/>
    <property type="molecule type" value="Genomic_DNA"/>
</dbReference>
<proteinExistence type="predicted"/>
<dbReference type="Proteomes" id="UP000242715">
    <property type="component" value="Unassembled WGS sequence"/>
</dbReference>
<evidence type="ECO:0008006" key="3">
    <source>
        <dbReference type="Google" id="ProtNLM"/>
    </source>
</evidence>
<dbReference type="PANTHER" id="PTHR47481:SF9">
    <property type="entry name" value="RETROTRANSPOSON GAG DOMAIN-CONTAINING PROTEIN"/>
    <property type="match status" value="1"/>
</dbReference>
<evidence type="ECO:0000313" key="1">
    <source>
        <dbReference type="EMBL" id="GAU43002.1"/>
    </source>
</evidence>
<dbReference type="AlphaFoldDB" id="A0A2Z6P3G9"/>
<keyword evidence="2" id="KW-1185">Reference proteome</keyword>
<organism evidence="1 2">
    <name type="scientific">Trifolium subterraneum</name>
    <name type="common">Subterranean clover</name>
    <dbReference type="NCBI Taxonomy" id="3900"/>
    <lineage>
        <taxon>Eukaryota</taxon>
        <taxon>Viridiplantae</taxon>
        <taxon>Streptophyta</taxon>
        <taxon>Embryophyta</taxon>
        <taxon>Tracheophyta</taxon>
        <taxon>Spermatophyta</taxon>
        <taxon>Magnoliopsida</taxon>
        <taxon>eudicotyledons</taxon>
        <taxon>Gunneridae</taxon>
        <taxon>Pentapetalae</taxon>
        <taxon>rosids</taxon>
        <taxon>fabids</taxon>
        <taxon>Fabales</taxon>
        <taxon>Fabaceae</taxon>
        <taxon>Papilionoideae</taxon>
        <taxon>50 kb inversion clade</taxon>
        <taxon>NPAAA clade</taxon>
        <taxon>Hologalegina</taxon>
        <taxon>IRL clade</taxon>
        <taxon>Trifolieae</taxon>
        <taxon>Trifolium</taxon>
    </lineage>
</organism>
<gene>
    <name evidence="1" type="ORF">TSUD_188770</name>
</gene>